<evidence type="ECO:0000256" key="3">
    <source>
        <dbReference type="ARBA" id="ARBA00023098"/>
    </source>
</evidence>
<keyword evidence="1 4" id="KW-0378">Hydrolase</keyword>
<name>A0ABS8ZZI5_9GAMM</name>
<keyword evidence="3 4" id="KW-0443">Lipid metabolism</keyword>
<feature type="short sequence motif" description="DGA/G" evidence="4">
    <location>
        <begin position="197"/>
        <end position="199"/>
    </location>
</feature>
<dbReference type="SUPFAM" id="SSF52151">
    <property type="entry name" value="FabD/lysophospholipase-like"/>
    <property type="match status" value="1"/>
</dbReference>
<evidence type="ECO:0000256" key="5">
    <source>
        <dbReference type="SAM" id="MobiDB-lite"/>
    </source>
</evidence>
<comment type="caution">
    <text evidence="7">The sequence shown here is derived from an EMBL/GenBank/DDBJ whole genome shotgun (WGS) entry which is preliminary data.</text>
</comment>
<feature type="compositionally biased region" description="Basic and acidic residues" evidence="5">
    <location>
        <begin position="360"/>
        <end position="380"/>
    </location>
</feature>
<keyword evidence="2 4" id="KW-0442">Lipid degradation</keyword>
<evidence type="ECO:0000259" key="6">
    <source>
        <dbReference type="PROSITE" id="PS51635"/>
    </source>
</evidence>
<dbReference type="Pfam" id="PF01734">
    <property type="entry name" value="Patatin"/>
    <property type="match status" value="1"/>
</dbReference>
<evidence type="ECO:0000256" key="2">
    <source>
        <dbReference type="ARBA" id="ARBA00022963"/>
    </source>
</evidence>
<dbReference type="PANTHER" id="PTHR14226">
    <property type="entry name" value="NEUROPATHY TARGET ESTERASE/SWISS CHEESE D.MELANOGASTER"/>
    <property type="match status" value="1"/>
</dbReference>
<dbReference type="Proteomes" id="UP001320168">
    <property type="component" value="Unassembled WGS sequence"/>
</dbReference>
<reference evidence="7 8" key="1">
    <citation type="journal article" date="2021" name="Front. Microbiol.">
        <title>Aerobic Denitrification and Heterotrophic Sulfur Oxidation in the Genus Halomonas Revealed by Six Novel Species Characterizations and Genome-Based Analysis.</title>
        <authorList>
            <person name="Wang L."/>
            <person name="Shao Z."/>
        </authorList>
    </citation>
    <scope>NUCLEOTIDE SEQUENCE [LARGE SCALE GENOMIC DNA]</scope>
    <source>
        <strain evidence="7 8">MCCC 1A11081</strain>
    </source>
</reference>
<organism evidence="7 8">
    <name type="scientific">Billgrantia ethanolica</name>
    <dbReference type="NCBI Taxonomy" id="2733486"/>
    <lineage>
        <taxon>Bacteria</taxon>
        <taxon>Pseudomonadati</taxon>
        <taxon>Pseudomonadota</taxon>
        <taxon>Gammaproteobacteria</taxon>
        <taxon>Oceanospirillales</taxon>
        <taxon>Halomonadaceae</taxon>
        <taxon>Billgrantia</taxon>
    </lineage>
</organism>
<dbReference type="Gene3D" id="3.40.1090.10">
    <property type="entry name" value="Cytosolic phospholipase A2 catalytic domain"/>
    <property type="match status" value="2"/>
</dbReference>
<evidence type="ECO:0000256" key="1">
    <source>
        <dbReference type="ARBA" id="ARBA00022801"/>
    </source>
</evidence>
<feature type="active site" description="Proton acceptor" evidence="4">
    <location>
        <position position="197"/>
    </location>
</feature>
<feature type="short sequence motif" description="GXGXXG" evidence="4">
    <location>
        <begin position="15"/>
        <end position="20"/>
    </location>
</feature>
<evidence type="ECO:0000313" key="8">
    <source>
        <dbReference type="Proteomes" id="UP001320168"/>
    </source>
</evidence>
<feature type="domain" description="PNPLA" evidence="6">
    <location>
        <begin position="11"/>
        <end position="210"/>
    </location>
</feature>
<evidence type="ECO:0000256" key="4">
    <source>
        <dbReference type="PROSITE-ProRule" id="PRU01161"/>
    </source>
</evidence>
<dbReference type="PANTHER" id="PTHR14226:SF78">
    <property type="entry name" value="SLR0060 PROTEIN"/>
    <property type="match status" value="1"/>
</dbReference>
<gene>
    <name evidence="7" type="ORF">HOP53_02430</name>
</gene>
<feature type="short sequence motif" description="GXSXG" evidence="4">
    <location>
        <begin position="43"/>
        <end position="47"/>
    </location>
</feature>
<protein>
    <submittedName>
        <fullName evidence="7">Patatin-like phospholipase family protein</fullName>
    </submittedName>
</protein>
<accession>A0ABS8ZZI5</accession>
<keyword evidence="8" id="KW-1185">Reference proteome</keyword>
<proteinExistence type="predicted"/>
<feature type="region of interest" description="Disordered" evidence="5">
    <location>
        <begin position="349"/>
        <end position="409"/>
    </location>
</feature>
<dbReference type="InterPro" id="IPR050301">
    <property type="entry name" value="NTE"/>
</dbReference>
<dbReference type="EMBL" id="JABFTX010000001">
    <property type="protein sequence ID" value="MCE8001687.1"/>
    <property type="molecule type" value="Genomic_DNA"/>
</dbReference>
<evidence type="ECO:0000313" key="7">
    <source>
        <dbReference type="EMBL" id="MCE8001687.1"/>
    </source>
</evidence>
<feature type="active site" description="Nucleophile" evidence="4">
    <location>
        <position position="45"/>
    </location>
</feature>
<dbReference type="InterPro" id="IPR016035">
    <property type="entry name" value="Acyl_Trfase/lysoPLipase"/>
</dbReference>
<sequence>MAKEERKHIDLALQGGGSHGALTWGVLDRLLEEERLEIDGVSGTSAGAMNAVVLADGLHRGGREGARQALHDFWRGVSDAARFSPIQPTPWDQLMGNSSLDNSPSYLMFESLTQLIAPAKLNPMKLNPLRDLVCKLVDFERVNACRKAKVYVTATNVRTGRAKVFTQPEITVDTVMASACLPFMFPAVEIDGEAYWDGGYSGNPALFPLVDDMDCQDLVVVQVNPLVRQRLPDSARDIINRINEITFNTSLIKELRSIQLLQQLIDAEGLEVERYRSMRLHLIHAEQEVEKLSASSKLNAQWDFVSRLYRQGRGWADLWLQENFDKLGQCSTFDLNAVFSDTFRPLARPSGTSQDVAAAEQDKPSAEEPSARLLPDKQPTDKGATSKASTGKAPSRNDSSMKTGKGHES</sequence>
<dbReference type="PROSITE" id="PS51635">
    <property type="entry name" value="PNPLA"/>
    <property type="match status" value="1"/>
</dbReference>
<dbReference type="RefSeq" id="WP_338073285.1">
    <property type="nucleotide sequence ID" value="NZ_JABFTX010000001.1"/>
</dbReference>
<dbReference type="InterPro" id="IPR002641">
    <property type="entry name" value="PNPLA_dom"/>
</dbReference>